<dbReference type="Proteomes" id="UP000237798">
    <property type="component" value="Unassembled WGS sequence"/>
</dbReference>
<evidence type="ECO:0000313" key="1">
    <source>
        <dbReference type="EMBL" id="PRR79842.1"/>
    </source>
</evidence>
<name>A0A2T0B7J5_9CLOT</name>
<comment type="caution">
    <text evidence="1">The sequence shown here is derived from an EMBL/GenBank/DDBJ whole genome shotgun (WGS) entry which is preliminary data.</text>
</comment>
<dbReference type="OrthoDB" id="1632179at2"/>
<keyword evidence="2" id="KW-1185">Reference proteome</keyword>
<dbReference type="AlphaFoldDB" id="A0A2T0B7J5"/>
<dbReference type="EMBL" id="PVXP01000093">
    <property type="protein sequence ID" value="PRR79842.1"/>
    <property type="molecule type" value="Genomic_DNA"/>
</dbReference>
<proteinExistence type="predicted"/>
<sequence length="120" mass="14455">MLYNTKKDERAVLENLRRDYSKKFLDRCNPALTFDIIDRIKIAHFQRALGEKPNMSGQVIKILNDLEFDERMNKKQIISRMDEIIKVYFYYRPTYFPEKNISQESQKSENILRINSKESK</sequence>
<organism evidence="1 2">
    <name type="scientific">Clostridium luticellarii</name>
    <dbReference type="NCBI Taxonomy" id="1691940"/>
    <lineage>
        <taxon>Bacteria</taxon>
        <taxon>Bacillati</taxon>
        <taxon>Bacillota</taxon>
        <taxon>Clostridia</taxon>
        <taxon>Eubacteriales</taxon>
        <taxon>Clostridiaceae</taxon>
        <taxon>Clostridium</taxon>
    </lineage>
</organism>
<protein>
    <submittedName>
        <fullName evidence="1">Uncharacterized protein</fullName>
    </submittedName>
</protein>
<evidence type="ECO:0000313" key="2">
    <source>
        <dbReference type="Proteomes" id="UP000237798"/>
    </source>
</evidence>
<reference evidence="1 2" key="1">
    <citation type="submission" date="2018-03" db="EMBL/GenBank/DDBJ databases">
        <title>Genome sequence of Clostridium luticellarii DSM 29923.</title>
        <authorList>
            <person name="Poehlein A."/>
            <person name="Daniel R."/>
        </authorList>
    </citation>
    <scope>NUCLEOTIDE SEQUENCE [LARGE SCALE GENOMIC DNA]</scope>
    <source>
        <strain evidence="1 2">DSM 29923</strain>
    </source>
</reference>
<gene>
    <name evidence="1" type="ORF">CLLU_34170</name>
</gene>
<dbReference type="RefSeq" id="WP_106010955.1">
    <property type="nucleotide sequence ID" value="NZ_PVXP01000093.1"/>
</dbReference>
<accession>A0A2T0B7J5</accession>